<evidence type="ECO:0000313" key="4">
    <source>
        <dbReference type="Proteomes" id="UP000317369"/>
    </source>
</evidence>
<dbReference type="InterPro" id="IPR008979">
    <property type="entry name" value="Galactose-bd-like_sf"/>
</dbReference>
<dbReference type="Pfam" id="PF00754">
    <property type="entry name" value="F5_F8_type_C"/>
    <property type="match status" value="2"/>
</dbReference>
<feature type="domain" description="F5/8 type C" evidence="2">
    <location>
        <begin position="30"/>
        <end position="164"/>
    </location>
</feature>
<dbReference type="GO" id="GO:0005975">
    <property type="term" value="P:carbohydrate metabolic process"/>
    <property type="evidence" value="ECO:0007669"/>
    <property type="project" value="InterPro"/>
</dbReference>
<protein>
    <submittedName>
        <fullName evidence="3">F5/8 type C domain protein</fullName>
    </submittedName>
</protein>
<organism evidence="3 4">
    <name type="scientific">Poriferisphaera corsica</name>
    <dbReference type="NCBI Taxonomy" id="2528020"/>
    <lineage>
        <taxon>Bacteria</taxon>
        <taxon>Pseudomonadati</taxon>
        <taxon>Planctomycetota</taxon>
        <taxon>Phycisphaerae</taxon>
        <taxon>Phycisphaerales</taxon>
        <taxon>Phycisphaeraceae</taxon>
        <taxon>Poriferisphaera</taxon>
    </lineage>
</organism>
<dbReference type="InterPro" id="IPR000421">
    <property type="entry name" value="FA58C"/>
</dbReference>
<proteinExistence type="predicted"/>
<dbReference type="RefSeq" id="WP_145074862.1">
    <property type="nucleotide sequence ID" value="NZ_CP036425.1"/>
</dbReference>
<accession>A0A517YRB2</accession>
<dbReference type="Gene3D" id="1.50.10.10">
    <property type="match status" value="1"/>
</dbReference>
<dbReference type="PROSITE" id="PS50022">
    <property type="entry name" value="FA58C_3"/>
    <property type="match status" value="1"/>
</dbReference>
<reference evidence="3 4" key="1">
    <citation type="submission" date="2019-02" db="EMBL/GenBank/DDBJ databases">
        <title>Deep-cultivation of Planctomycetes and their phenomic and genomic characterization uncovers novel biology.</title>
        <authorList>
            <person name="Wiegand S."/>
            <person name="Jogler M."/>
            <person name="Boedeker C."/>
            <person name="Pinto D."/>
            <person name="Vollmers J."/>
            <person name="Rivas-Marin E."/>
            <person name="Kohn T."/>
            <person name="Peeters S.H."/>
            <person name="Heuer A."/>
            <person name="Rast P."/>
            <person name="Oberbeckmann S."/>
            <person name="Bunk B."/>
            <person name="Jeske O."/>
            <person name="Meyerdierks A."/>
            <person name="Storesund J.E."/>
            <person name="Kallscheuer N."/>
            <person name="Luecker S."/>
            <person name="Lage O.M."/>
            <person name="Pohl T."/>
            <person name="Merkel B.J."/>
            <person name="Hornburger P."/>
            <person name="Mueller R.-W."/>
            <person name="Bruemmer F."/>
            <person name="Labrenz M."/>
            <person name="Spormann A.M."/>
            <person name="Op den Camp H."/>
            <person name="Overmann J."/>
            <person name="Amann R."/>
            <person name="Jetten M.S.M."/>
            <person name="Mascher T."/>
            <person name="Medema M.H."/>
            <person name="Devos D.P."/>
            <person name="Kaster A.-K."/>
            <person name="Ovreas L."/>
            <person name="Rohde M."/>
            <person name="Galperin M.Y."/>
            <person name="Jogler C."/>
        </authorList>
    </citation>
    <scope>NUCLEOTIDE SEQUENCE [LARGE SCALE GENOMIC DNA]</scope>
    <source>
        <strain evidence="3 4">KS4</strain>
    </source>
</reference>
<dbReference type="AlphaFoldDB" id="A0A517YRB2"/>
<evidence type="ECO:0000256" key="1">
    <source>
        <dbReference type="SAM" id="Phobius"/>
    </source>
</evidence>
<dbReference type="OrthoDB" id="2482121at2"/>
<dbReference type="SUPFAM" id="SSF48208">
    <property type="entry name" value="Six-hairpin glycosidases"/>
    <property type="match status" value="1"/>
</dbReference>
<dbReference type="SUPFAM" id="SSF49785">
    <property type="entry name" value="Galactose-binding domain-like"/>
    <property type="match status" value="2"/>
</dbReference>
<keyword evidence="1" id="KW-0472">Membrane</keyword>
<feature type="transmembrane region" description="Helical" evidence="1">
    <location>
        <begin position="20"/>
        <end position="38"/>
    </location>
</feature>
<dbReference type="InterPro" id="IPR012341">
    <property type="entry name" value="6hp_glycosidase-like_sf"/>
</dbReference>
<gene>
    <name evidence="3" type="ORF">KS4_08020</name>
</gene>
<keyword evidence="1" id="KW-0812">Transmembrane</keyword>
<name>A0A517YRB2_9BACT</name>
<dbReference type="KEGG" id="pcor:KS4_08020"/>
<sequence>MAADDETWRIGEYMMYQVRLIVGVVLFACCVLMGRAWGGSAKWVTEASSTQVGENPSGVAVDGDMSTRWGSGFSDNQWLMIDLGEPTEIYGFVIFWEAAYATNYKIEVSVDKKNWEMAYETTKGDGNGDYVYIKPRTGRYCRITGVKRATGWGISIWEVMVLDESVKPRVEGDGMVEKLLDSDLESVWRADLSKGEAEVLVDLGQVFPVTGLRIDWAEGYAKRMVAESSLDGKAWRVIGEMDEGRGQLDYLLGELRDAQYLRMRFWDAQSEDGVIGVRELTLRGPGEEMTPMAAYQIAAMKAEAGYYPPSVSKQQVYWTVTGVPNDGEESLLDEYGNLEAKTRAPILMPYRVSEGKVYHAQNAAGIEQRLAKGHLPLPKVTWRHADVDMDIEAITAGAENKSTTYVRYRLTNKTERDLSGTLNLLLRPVQINPPWQHGGFAPIKKLGFVESVSGRQVILVNDEPVYVTLNGEPRFDAKVFRHGDIIERLLEDNKGESARQFEDKEGMLSAAVSYDYSLKPNQQIDYMIAVPLHEGSDIEGNEFTSAAFDLLKRGLIRDWEERLGRVEFSVNDREIMDTVKAQIAYILINQDGHAIQPGSRNYNRSWMRDGSITATAMMRMGLLEQAIDYINWYKRSGIAEDGLVNPILNTDGTVNDWFGADLEYDSQGQYLYLLMTYYRLTHDKQFLTENYETIRRVLKKTEELRLGTTSGSYMADVEHGDRFRGILLPSISHEGYSEPMHSYWDNFFALQGWEAGRFAAMEMGDQETADWALAQYGKLYEGLLRSITQTIEYKKISYLPASADLGDADPTSISIAFFPCNQQQLLPEAELAYTYDHYVRQIRERSEPGSSFTYTPYEVRNINALVAMGQVEAAHDLLKMLMNHRRPAGWRHLAEVVHSDVRKGSYIGDMPHTWVGSGFVHAVLNLVYYEADEALHLLPGTPVEWLRGDGVRLARVPTRFGELNMTAKYTEDRLVIRVEPLTHDVGLKHMTVDWQGEKPVDVKADGKRVSMSLDGRIMLPHDTREVVLMFEPSGE</sequence>
<dbReference type="EMBL" id="CP036425">
    <property type="protein sequence ID" value="QDU32768.1"/>
    <property type="molecule type" value="Genomic_DNA"/>
</dbReference>
<dbReference type="InterPro" id="IPR008928">
    <property type="entry name" value="6-hairpin_glycosidase_sf"/>
</dbReference>
<evidence type="ECO:0000259" key="2">
    <source>
        <dbReference type="PROSITE" id="PS50022"/>
    </source>
</evidence>
<dbReference type="Proteomes" id="UP000317369">
    <property type="component" value="Chromosome"/>
</dbReference>
<dbReference type="Gene3D" id="2.60.120.260">
    <property type="entry name" value="Galactose-binding domain-like"/>
    <property type="match status" value="2"/>
</dbReference>
<keyword evidence="1" id="KW-1133">Transmembrane helix</keyword>
<evidence type="ECO:0000313" key="3">
    <source>
        <dbReference type="EMBL" id="QDU32768.1"/>
    </source>
</evidence>
<keyword evidence="4" id="KW-1185">Reference proteome</keyword>